<evidence type="ECO:0000256" key="4">
    <source>
        <dbReference type="SAM" id="MobiDB-lite"/>
    </source>
</evidence>
<dbReference type="OrthoDB" id="10059415at2759"/>
<protein>
    <recommendedName>
        <fullName evidence="7">Cerebellar degeneration-related protein 2-like</fullName>
    </recommendedName>
</protein>
<dbReference type="InterPro" id="IPR026079">
    <property type="entry name" value="CDR2"/>
</dbReference>
<dbReference type="PANTHER" id="PTHR19232">
    <property type="entry name" value="CENTROCORTIN FAMILY MEMBER"/>
    <property type="match status" value="1"/>
</dbReference>
<feature type="region of interest" description="Disordered" evidence="4">
    <location>
        <begin position="1"/>
        <end position="31"/>
    </location>
</feature>
<dbReference type="PANTHER" id="PTHR19232:SF7">
    <property type="entry name" value="CENTROCORTIN, ISOFORM A"/>
    <property type="match status" value="1"/>
</dbReference>
<evidence type="ECO:0000313" key="5">
    <source>
        <dbReference type="EnsemblMetazoa" id="XP_038063965.1"/>
    </source>
</evidence>
<feature type="coiled-coil region" evidence="3">
    <location>
        <begin position="48"/>
        <end position="152"/>
    </location>
</feature>
<dbReference type="OMA" id="AGPRTTW"/>
<organism evidence="5 6">
    <name type="scientific">Patiria miniata</name>
    <name type="common">Bat star</name>
    <name type="synonym">Asterina miniata</name>
    <dbReference type="NCBI Taxonomy" id="46514"/>
    <lineage>
        <taxon>Eukaryota</taxon>
        <taxon>Metazoa</taxon>
        <taxon>Echinodermata</taxon>
        <taxon>Eleutherozoa</taxon>
        <taxon>Asterozoa</taxon>
        <taxon>Asteroidea</taxon>
        <taxon>Valvatacea</taxon>
        <taxon>Valvatida</taxon>
        <taxon>Asterinidae</taxon>
        <taxon>Patiria</taxon>
    </lineage>
</organism>
<evidence type="ECO:0000256" key="2">
    <source>
        <dbReference type="ARBA" id="ARBA00023054"/>
    </source>
</evidence>
<keyword evidence="2 3" id="KW-0175">Coiled coil</keyword>
<dbReference type="AlphaFoldDB" id="A0A914AJ03"/>
<accession>A0A914AJ03</accession>
<evidence type="ECO:0000256" key="1">
    <source>
        <dbReference type="ARBA" id="ARBA00009019"/>
    </source>
</evidence>
<evidence type="ECO:0000313" key="6">
    <source>
        <dbReference type="Proteomes" id="UP000887568"/>
    </source>
</evidence>
<proteinExistence type="inferred from homology"/>
<evidence type="ECO:0008006" key="7">
    <source>
        <dbReference type="Google" id="ProtNLM"/>
    </source>
</evidence>
<reference evidence="5" key="1">
    <citation type="submission" date="2022-11" db="UniProtKB">
        <authorList>
            <consortium name="EnsemblMetazoa"/>
        </authorList>
    </citation>
    <scope>IDENTIFICATION</scope>
</reference>
<name>A0A914AJ03_PATMI</name>
<comment type="similarity">
    <text evidence="1">Belongs to the CDR2 family.</text>
</comment>
<keyword evidence="6" id="KW-1185">Reference proteome</keyword>
<dbReference type="GeneID" id="119734504"/>
<dbReference type="Proteomes" id="UP000887568">
    <property type="component" value="Unplaced"/>
</dbReference>
<sequence length="432" mass="48901">MWSSMYSSRMPRGGGDMADSGSFDDEEMGNDLADGWYENDLHLAAELGKTLLERNKELDENLLAAQQENEEQAMQIVYLEKQLQILRDVTESKAHIYEQLDLNAQETEKTKHELQHELRTAQQRILRMNDTIDSLEVKTQDQQTQIQQLKVAERERLREGRRQKKILEALGATTGAYPLRRARSHDFGVANTETLHDEELMNMHQTIRNLQEKLTQREQQINDSEAELTVLLKENRLLEEKTKELEVRGQMEDIKKDYKSLSGANEAVCKYCDSLINADFEALACGDKAGRAGSVVGSVEELGGISEEEGLMSAERLNQLVGHPKHEGVSLLGEIDAQYHTLMDRYNSLLLRSRCGSFRDENIRPRTLSIRKKAETGVQTLAGTPTKGVQGSPMDSMFENGPPEYKKLFNEIFEIIHRPQFSQSESGNGGAS</sequence>
<dbReference type="RefSeq" id="XP_038063965.1">
    <property type="nucleotide sequence ID" value="XM_038208037.1"/>
</dbReference>
<dbReference type="EnsemblMetazoa" id="XM_038208037.1">
    <property type="protein sequence ID" value="XP_038063965.1"/>
    <property type="gene ID" value="LOC119734504"/>
</dbReference>
<feature type="coiled-coil region" evidence="3">
    <location>
        <begin position="200"/>
        <end position="248"/>
    </location>
</feature>
<evidence type="ECO:0000256" key="3">
    <source>
        <dbReference type="SAM" id="Coils"/>
    </source>
</evidence>